<dbReference type="Proteomes" id="UP000219514">
    <property type="component" value="Unassembled WGS sequence"/>
</dbReference>
<protein>
    <submittedName>
        <fullName evidence="2">Glucose-1-phosphate cytidylyltransferase</fullName>
    </submittedName>
</protein>
<keyword evidence="3" id="KW-1185">Reference proteome</keyword>
<reference evidence="2 3" key="1">
    <citation type="submission" date="2017-09" db="EMBL/GenBank/DDBJ databases">
        <authorList>
            <person name="Ehlers B."/>
            <person name="Leendertz F.H."/>
        </authorList>
    </citation>
    <scope>NUCLEOTIDE SEQUENCE [LARGE SCALE GENOMIC DNA]</scope>
    <source>
        <strain evidence="2 3">DSM 46844</strain>
    </source>
</reference>
<dbReference type="Gene3D" id="3.90.550.10">
    <property type="entry name" value="Spore Coat Polysaccharide Biosynthesis Protein SpsA, Chain A"/>
    <property type="match status" value="1"/>
</dbReference>
<dbReference type="InterPro" id="IPR013446">
    <property type="entry name" value="G1P_cyt_trans-like"/>
</dbReference>
<sequence>MKVVLFCGGHGMRMRDGSSAAPKPMVMIGDRPLLWHVMRYYAHYGHTDFILCLGYGARDIKDYFLHYDETATNDFVLTGGGQEVNLLRSDLADWRITFLDTGLHSSIGERLRRVRPHLEGEDYFLANYADVLSDIPLPEVIDRFRASGAVASLTAVPPQSSFHVLEIDECERVAGIRPVSQFPIWENGGFFVFRRDIFDVLLPGEDLVDGALVRLAEKGQLAAYRHEGFWVPADTIKERVRLEELYQSGVRPWAVWEASAALGPTPVLAPAEDLMGSLPNPRFEPAPAVQGRS</sequence>
<feature type="domain" description="Nucleotidyl transferase" evidence="1">
    <location>
        <begin position="3"/>
        <end position="202"/>
    </location>
</feature>
<name>A0A285EHW3_9ACTN</name>
<keyword evidence="2" id="KW-0808">Transferase</keyword>
<dbReference type="Pfam" id="PF00483">
    <property type="entry name" value="NTP_transferase"/>
    <property type="match status" value="1"/>
</dbReference>
<dbReference type="AlphaFoldDB" id="A0A285EHW3"/>
<dbReference type="PANTHER" id="PTHR47183:SF3">
    <property type="entry name" value="TRANSFERASE"/>
    <property type="match status" value="1"/>
</dbReference>
<evidence type="ECO:0000259" key="1">
    <source>
        <dbReference type="Pfam" id="PF00483"/>
    </source>
</evidence>
<evidence type="ECO:0000313" key="3">
    <source>
        <dbReference type="Proteomes" id="UP000219514"/>
    </source>
</evidence>
<proteinExistence type="predicted"/>
<dbReference type="InterPro" id="IPR029044">
    <property type="entry name" value="Nucleotide-diphossugar_trans"/>
</dbReference>
<accession>A0A285EHW3</accession>
<keyword evidence="2" id="KW-0548">Nucleotidyltransferase</keyword>
<dbReference type="GO" id="GO:0047343">
    <property type="term" value="F:glucose-1-phosphate cytidylyltransferase activity"/>
    <property type="evidence" value="ECO:0007669"/>
    <property type="project" value="InterPro"/>
</dbReference>
<dbReference type="RefSeq" id="WP_216359884.1">
    <property type="nucleotide sequence ID" value="NZ_JACHXB010000008.1"/>
</dbReference>
<dbReference type="SUPFAM" id="SSF53448">
    <property type="entry name" value="Nucleotide-diphospho-sugar transferases"/>
    <property type="match status" value="1"/>
</dbReference>
<organism evidence="2 3">
    <name type="scientific">Geodermatophilus sabuli</name>
    <dbReference type="NCBI Taxonomy" id="1564158"/>
    <lineage>
        <taxon>Bacteria</taxon>
        <taxon>Bacillati</taxon>
        <taxon>Actinomycetota</taxon>
        <taxon>Actinomycetes</taxon>
        <taxon>Geodermatophilales</taxon>
        <taxon>Geodermatophilaceae</taxon>
        <taxon>Geodermatophilus</taxon>
    </lineage>
</organism>
<dbReference type="PANTHER" id="PTHR47183">
    <property type="entry name" value="GLUCOSE-1-PHOSPHATE CYTIDYLYLTRANSFERASE-RELATED"/>
    <property type="match status" value="1"/>
</dbReference>
<dbReference type="EMBL" id="OBDO01000012">
    <property type="protein sequence ID" value="SNX98718.1"/>
    <property type="molecule type" value="Genomic_DNA"/>
</dbReference>
<gene>
    <name evidence="2" type="ORF">SAMN06893097_11213</name>
</gene>
<evidence type="ECO:0000313" key="2">
    <source>
        <dbReference type="EMBL" id="SNX98718.1"/>
    </source>
</evidence>
<dbReference type="InterPro" id="IPR005835">
    <property type="entry name" value="NTP_transferase_dom"/>
</dbReference>